<evidence type="ECO:0000256" key="10">
    <source>
        <dbReference type="ARBA" id="ARBA00023002"/>
    </source>
</evidence>
<organism evidence="16 17">
    <name type="scientific">Flavihumibacter fluminis</name>
    <dbReference type="NCBI Taxonomy" id="2909236"/>
    <lineage>
        <taxon>Bacteria</taxon>
        <taxon>Pseudomonadati</taxon>
        <taxon>Bacteroidota</taxon>
        <taxon>Chitinophagia</taxon>
        <taxon>Chitinophagales</taxon>
        <taxon>Chitinophagaceae</taxon>
        <taxon>Flavihumibacter</taxon>
    </lineage>
</organism>
<evidence type="ECO:0000256" key="11">
    <source>
        <dbReference type="ARBA" id="ARBA00023004"/>
    </source>
</evidence>
<comment type="catalytic activity">
    <reaction evidence="13 14 15">
        <text>protoporphyrinogen IX + 3 A = protoporphyrin IX + 3 AH2</text>
        <dbReference type="Rhea" id="RHEA:62000"/>
        <dbReference type="ChEBI" id="CHEBI:13193"/>
        <dbReference type="ChEBI" id="CHEBI:17499"/>
        <dbReference type="ChEBI" id="CHEBI:57306"/>
        <dbReference type="ChEBI" id="CHEBI:57307"/>
    </reaction>
</comment>
<name>A0ABS9BNC8_9BACT</name>
<accession>A0ABS9BNC8</accession>
<dbReference type="EC" id="1.3.99.-" evidence="14 15"/>
<feature type="binding site" description="axial binding residue" evidence="14">
    <location>
        <position position="95"/>
    </location>
    <ligand>
        <name>heme</name>
        <dbReference type="ChEBI" id="CHEBI:30413"/>
    </ligand>
    <ligandPart>
        <name>Fe</name>
        <dbReference type="ChEBI" id="CHEBI:18248"/>
    </ligandPart>
</feature>
<dbReference type="HAMAP" id="MF_02239">
    <property type="entry name" value="HemJ"/>
    <property type="match status" value="1"/>
</dbReference>
<gene>
    <name evidence="16" type="ORF">L0U88_17790</name>
</gene>
<comment type="similarity">
    <text evidence="3 14 15">Belongs to the HemJ family.</text>
</comment>
<keyword evidence="12 14" id="KW-0472">Membrane</keyword>
<comment type="function">
    <text evidence="14 15">Catalyzes the oxidation of protoporphyrinogen IX to protoporphyrin IX.</text>
</comment>
<keyword evidence="5 14" id="KW-1003">Cell membrane</keyword>
<feature type="transmembrane region" description="Helical" evidence="14">
    <location>
        <begin position="55"/>
        <end position="77"/>
    </location>
</feature>
<evidence type="ECO:0000256" key="5">
    <source>
        <dbReference type="ARBA" id="ARBA00022475"/>
    </source>
</evidence>
<evidence type="ECO:0000313" key="17">
    <source>
        <dbReference type="Proteomes" id="UP001200145"/>
    </source>
</evidence>
<evidence type="ECO:0000256" key="7">
    <source>
        <dbReference type="ARBA" id="ARBA00022692"/>
    </source>
</evidence>
<proteinExistence type="inferred from homology"/>
<keyword evidence="11 14" id="KW-0408">Iron</keyword>
<comment type="subunit">
    <text evidence="14">Homodimer.</text>
</comment>
<feature type="transmembrane region" description="Helical" evidence="14">
    <location>
        <begin position="154"/>
        <end position="175"/>
    </location>
</feature>
<evidence type="ECO:0000256" key="15">
    <source>
        <dbReference type="PIRNR" id="PIRNR004638"/>
    </source>
</evidence>
<feature type="transmembrane region" description="Helical" evidence="14">
    <location>
        <begin position="89"/>
        <end position="109"/>
    </location>
</feature>
<protein>
    <recommendedName>
        <fullName evidence="4 14">Protoporphyrinogen IX oxidase</fullName>
        <shortName evidence="14">PPO</shortName>
        <ecNumber evidence="14 15">1.3.99.-</ecNumber>
    </recommendedName>
</protein>
<dbReference type="RefSeq" id="WP_234867759.1">
    <property type="nucleotide sequence ID" value="NZ_JAKEVY010000005.1"/>
</dbReference>
<evidence type="ECO:0000256" key="4">
    <source>
        <dbReference type="ARBA" id="ARBA00017504"/>
    </source>
</evidence>
<comment type="cofactor">
    <cofactor evidence="14 15">
        <name>heme b</name>
        <dbReference type="ChEBI" id="CHEBI:60344"/>
    </cofactor>
    <text evidence="14 15">Binds 1 heme b (iron(II)-protoporphyrin IX) group per subunit.</text>
</comment>
<keyword evidence="6 14" id="KW-0349">Heme</keyword>
<dbReference type="InterPro" id="IPR005265">
    <property type="entry name" value="HemJ-like"/>
</dbReference>
<dbReference type="EMBL" id="JAKEVY010000005">
    <property type="protein sequence ID" value="MCF1716498.1"/>
    <property type="molecule type" value="Genomic_DNA"/>
</dbReference>
<comment type="caution">
    <text evidence="16">The sequence shown here is derived from an EMBL/GenBank/DDBJ whole genome shotgun (WGS) entry which is preliminary data.</text>
</comment>
<feature type="transmembrane region" description="Helical" evidence="14">
    <location>
        <begin position="6"/>
        <end position="23"/>
    </location>
</feature>
<reference evidence="16 17" key="1">
    <citation type="submission" date="2022-01" db="EMBL/GenBank/DDBJ databases">
        <title>Flavihumibacter sp. nov., isolated from sediment of a river.</title>
        <authorList>
            <person name="Liu H."/>
        </authorList>
    </citation>
    <scope>NUCLEOTIDE SEQUENCE [LARGE SCALE GENOMIC DNA]</scope>
    <source>
        <strain evidence="16 17">RY-1</strain>
    </source>
</reference>
<feature type="transmembrane region" description="Helical" evidence="14">
    <location>
        <begin position="130"/>
        <end position="148"/>
    </location>
</feature>
<evidence type="ECO:0000313" key="16">
    <source>
        <dbReference type="EMBL" id="MCF1716498.1"/>
    </source>
</evidence>
<evidence type="ECO:0000256" key="2">
    <source>
        <dbReference type="ARBA" id="ARBA00005073"/>
    </source>
</evidence>
<sequence>MYFYIKALHIIFVVTWFAGLFYMPRLFIYATEAGEKEPVERNILRKQFSIMMKRLWYGITWPSAILTLIFGVTVMLMGDWDKILFKPEGRWFLMKWIFILGLFAYHFSLHRLFKEEMAGVFRFSSTQLRIWNEVATIFLFAIVFLVTVKQSMSLVWGIGGLICLVVILMLAIRIYKKIRQGNS</sequence>
<evidence type="ECO:0000256" key="3">
    <source>
        <dbReference type="ARBA" id="ARBA00006501"/>
    </source>
</evidence>
<evidence type="ECO:0000256" key="13">
    <source>
        <dbReference type="ARBA" id="ARBA00048390"/>
    </source>
</evidence>
<comment type="subcellular location">
    <subcellularLocation>
        <location evidence="1 14">Cell membrane</location>
        <topology evidence="1 14">Multi-pass membrane protein</topology>
    </subcellularLocation>
</comment>
<dbReference type="PIRSF" id="PIRSF004638">
    <property type="entry name" value="UCP004638"/>
    <property type="match status" value="1"/>
</dbReference>
<evidence type="ECO:0000256" key="9">
    <source>
        <dbReference type="ARBA" id="ARBA00022989"/>
    </source>
</evidence>
<keyword evidence="10 14" id="KW-0560">Oxidoreductase</keyword>
<evidence type="ECO:0000256" key="1">
    <source>
        <dbReference type="ARBA" id="ARBA00004651"/>
    </source>
</evidence>
<evidence type="ECO:0000256" key="8">
    <source>
        <dbReference type="ARBA" id="ARBA00022723"/>
    </source>
</evidence>
<dbReference type="PANTHER" id="PTHR40255:SF1">
    <property type="entry name" value="PROTOPORPHYRINOGEN IX OXIDASE"/>
    <property type="match status" value="1"/>
</dbReference>
<keyword evidence="17" id="KW-1185">Reference proteome</keyword>
<comment type="pathway">
    <text evidence="2 14 15">Porphyrin-containing compound metabolism; protoporphyrin-IX biosynthesis; protoporphyrin-IX from protoporphyrinogen-IX: step 1/1.</text>
</comment>
<dbReference type="PANTHER" id="PTHR40255">
    <property type="entry name" value="UPF0093 MEMBRANE PROTEIN SLR1790"/>
    <property type="match status" value="1"/>
</dbReference>
<evidence type="ECO:0000256" key="6">
    <source>
        <dbReference type="ARBA" id="ARBA00022617"/>
    </source>
</evidence>
<evidence type="ECO:0000256" key="12">
    <source>
        <dbReference type="ARBA" id="ARBA00023136"/>
    </source>
</evidence>
<evidence type="ECO:0000256" key="14">
    <source>
        <dbReference type="HAMAP-Rule" id="MF_02239"/>
    </source>
</evidence>
<keyword evidence="8 14" id="KW-0479">Metal-binding</keyword>
<dbReference type="Pfam" id="PF03653">
    <property type="entry name" value="UPF0093"/>
    <property type="match status" value="1"/>
</dbReference>
<feature type="binding site" description="axial binding residue" evidence="14">
    <location>
        <position position="9"/>
    </location>
    <ligand>
        <name>heme</name>
        <dbReference type="ChEBI" id="CHEBI:30413"/>
    </ligand>
    <ligandPart>
        <name>Fe</name>
        <dbReference type="ChEBI" id="CHEBI:18248"/>
    </ligandPart>
</feature>
<keyword evidence="9 14" id="KW-1133">Transmembrane helix</keyword>
<dbReference type="Proteomes" id="UP001200145">
    <property type="component" value="Unassembled WGS sequence"/>
</dbReference>
<keyword evidence="7 14" id="KW-0812">Transmembrane</keyword>